<name>A0ABP8J2N5_9MICO</name>
<evidence type="ECO:0000259" key="5">
    <source>
        <dbReference type="PROSITE" id="PS50893"/>
    </source>
</evidence>
<evidence type="ECO:0000313" key="6">
    <source>
        <dbReference type="EMBL" id="GAA4383821.1"/>
    </source>
</evidence>
<protein>
    <submittedName>
        <fullName evidence="6">ATP-binding cassette domain-containing protein</fullName>
    </submittedName>
</protein>
<dbReference type="PROSITE" id="PS50893">
    <property type="entry name" value="ABC_TRANSPORTER_2"/>
    <property type="match status" value="1"/>
</dbReference>
<dbReference type="RefSeq" id="WP_345029367.1">
    <property type="nucleotide sequence ID" value="NZ_BAABGL010000002.1"/>
</dbReference>
<keyword evidence="7" id="KW-1185">Reference proteome</keyword>
<evidence type="ECO:0000256" key="3">
    <source>
        <dbReference type="ARBA" id="ARBA00022741"/>
    </source>
</evidence>
<dbReference type="SUPFAM" id="SSF52540">
    <property type="entry name" value="P-loop containing nucleoside triphosphate hydrolases"/>
    <property type="match status" value="1"/>
</dbReference>
<organism evidence="6 7">
    <name type="scientific">Brevibacterium pityocampae</name>
    <dbReference type="NCBI Taxonomy" id="506594"/>
    <lineage>
        <taxon>Bacteria</taxon>
        <taxon>Bacillati</taxon>
        <taxon>Actinomycetota</taxon>
        <taxon>Actinomycetes</taxon>
        <taxon>Micrococcales</taxon>
        <taxon>Brevibacteriaceae</taxon>
        <taxon>Brevibacterium</taxon>
    </lineage>
</organism>
<dbReference type="SMART" id="SM00382">
    <property type="entry name" value="AAA"/>
    <property type="match status" value="1"/>
</dbReference>
<keyword evidence="3" id="KW-0547">Nucleotide-binding</keyword>
<accession>A0ABP8J2N5</accession>
<dbReference type="EMBL" id="BAABGL010000002">
    <property type="protein sequence ID" value="GAA4383821.1"/>
    <property type="molecule type" value="Genomic_DNA"/>
</dbReference>
<dbReference type="PANTHER" id="PTHR43335">
    <property type="entry name" value="ABC TRANSPORTER, ATP-BINDING PROTEIN"/>
    <property type="match status" value="1"/>
</dbReference>
<sequence>MLTLTGITLKSGRKTWLKDVSFTAKARRITGVVGPRGSGKTELTRIIMGLIEPDSGTITLEGHELGFGDRQNFGYLPSERGGYPNMKVLEQIVFFARLHGMTMGAAERNAVTLLSRLDLSDRAYAPLSHLSGTEVARVDIAAILAADPDVVVLDEPFDGLDAASSEKVFELLRDHADSGVPIVFTSDSWELTQAAADDIIVLSHGTIAGEGTLAELRADHRSYRADFADEASATAAEAHLAASPGVAAAARTGDSVAFEASDVDAAGAAVTGLSGLRGFTTVEPSLAELFKEKV</sequence>
<dbReference type="GO" id="GO:0005524">
    <property type="term" value="F:ATP binding"/>
    <property type="evidence" value="ECO:0007669"/>
    <property type="project" value="UniProtKB-KW"/>
</dbReference>
<reference evidence="7" key="1">
    <citation type="journal article" date="2019" name="Int. J. Syst. Evol. Microbiol.">
        <title>The Global Catalogue of Microorganisms (GCM) 10K type strain sequencing project: providing services to taxonomists for standard genome sequencing and annotation.</title>
        <authorList>
            <consortium name="The Broad Institute Genomics Platform"/>
            <consortium name="The Broad Institute Genome Sequencing Center for Infectious Disease"/>
            <person name="Wu L."/>
            <person name="Ma J."/>
        </authorList>
    </citation>
    <scope>NUCLEOTIDE SEQUENCE [LARGE SCALE GENOMIC DNA]</scope>
    <source>
        <strain evidence="7">JCM 17808</strain>
    </source>
</reference>
<dbReference type="PANTHER" id="PTHR43335:SF4">
    <property type="entry name" value="ABC TRANSPORTER, ATP-BINDING PROTEIN"/>
    <property type="match status" value="1"/>
</dbReference>
<dbReference type="Pfam" id="PF00005">
    <property type="entry name" value="ABC_tran"/>
    <property type="match status" value="1"/>
</dbReference>
<dbReference type="InterPro" id="IPR003593">
    <property type="entry name" value="AAA+_ATPase"/>
</dbReference>
<evidence type="ECO:0000256" key="1">
    <source>
        <dbReference type="ARBA" id="ARBA00005417"/>
    </source>
</evidence>
<dbReference type="Gene3D" id="3.40.50.300">
    <property type="entry name" value="P-loop containing nucleotide triphosphate hydrolases"/>
    <property type="match status" value="1"/>
</dbReference>
<gene>
    <name evidence="6" type="ORF">GCM10023167_03750</name>
</gene>
<dbReference type="InterPro" id="IPR027417">
    <property type="entry name" value="P-loop_NTPase"/>
</dbReference>
<dbReference type="InterPro" id="IPR003439">
    <property type="entry name" value="ABC_transporter-like_ATP-bd"/>
</dbReference>
<feature type="domain" description="ABC transporter" evidence="5">
    <location>
        <begin position="2"/>
        <end position="229"/>
    </location>
</feature>
<comment type="similarity">
    <text evidence="1">Belongs to the ABC transporter superfamily.</text>
</comment>
<evidence type="ECO:0000256" key="4">
    <source>
        <dbReference type="ARBA" id="ARBA00022840"/>
    </source>
</evidence>
<dbReference type="Proteomes" id="UP001500642">
    <property type="component" value="Unassembled WGS sequence"/>
</dbReference>
<comment type="caution">
    <text evidence="6">The sequence shown here is derived from an EMBL/GenBank/DDBJ whole genome shotgun (WGS) entry which is preliminary data.</text>
</comment>
<keyword evidence="2" id="KW-0813">Transport</keyword>
<evidence type="ECO:0000256" key="2">
    <source>
        <dbReference type="ARBA" id="ARBA00022448"/>
    </source>
</evidence>
<proteinExistence type="inferred from homology"/>
<evidence type="ECO:0000313" key="7">
    <source>
        <dbReference type="Proteomes" id="UP001500642"/>
    </source>
</evidence>
<keyword evidence="4 6" id="KW-0067">ATP-binding</keyword>